<dbReference type="Proteomes" id="UP000276379">
    <property type="component" value="Unassembled WGS sequence"/>
</dbReference>
<sequence length="81" mass="8764">MTYRLYLDPTVHAHYASLPDDGRRDAAICLLDACADPIAHSTAYGHDDGIMRTLARGNVAIAVLLNHDDKTIIVVQIGYAG</sequence>
<keyword evidence="2" id="KW-1185">Reference proteome</keyword>
<accession>A0A3R8QC73</accession>
<evidence type="ECO:0000313" key="1">
    <source>
        <dbReference type="EMBL" id="RRQ81528.1"/>
    </source>
</evidence>
<evidence type="ECO:0000313" key="2">
    <source>
        <dbReference type="Proteomes" id="UP000276379"/>
    </source>
</evidence>
<name>A0A3R8QC73_9ACTN</name>
<comment type="caution">
    <text evidence="1">The sequence shown here is derived from an EMBL/GenBank/DDBJ whole genome shotgun (WGS) entry which is preliminary data.</text>
</comment>
<protein>
    <recommendedName>
        <fullName evidence="3">Plasmid stabilization protein</fullName>
    </recommendedName>
</protein>
<reference evidence="1 2" key="1">
    <citation type="submission" date="2017-10" db="EMBL/GenBank/DDBJ databases">
        <title>Draft genome of actinobacteria isolated from guarana (Paullinia cupana (Mart.) Ducke.</title>
        <authorList>
            <person name="Siqueira K.A."/>
            <person name="Liotti R.G."/>
            <person name="Mendes T.A."/>
            <person name="Soares M.A."/>
        </authorList>
    </citation>
    <scope>NUCLEOTIDE SEQUENCE [LARGE SCALE GENOMIC DNA]</scope>
    <source>
        <strain evidence="1 2">199</strain>
    </source>
</reference>
<dbReference type="AlphaFoldDB" id="A0A3R8QC73"/>
<evidence type="ECO:0008006" key="3">
    <source>
        <dbReference type="Google" id="ProtNLM"/>
    </source>
</evidence>
<dbReference type="EMBL" id="PDES01000015">
    <property type="protein sequence ID" value="RRQ81528.1"/>
    <property type="molecule type" value="Genomic_DNA"/>
</dbReference>
<proteinExistence type="predicted"/>
<dbReference type="RefSeq" id="WP_125214692.1">
    <property type="nucleotide sequence ID" value="NZ_PDES01000015.1"/>
</dbReference>
<organism evidence="1 2">
    <name type="scientific">Streptomyces griseofuscus</name>
    <dbReference type="NCBI Taxonomy" id="146922"/>
    <lineage>
        <taxon>Bacteria</taxon>
        <taxon>Bacillati</taxon>
        <taxon>Actinomycetota</taxon>
        <taxon>Actinomycetes</taxon>
        <taxon>Kitasatosporales</taxon>
        <taxon>Streptomycetaceae</taxon>
        <taxon>Streptomyces</taxon>
    </lineage>
</organism>
<gene>
    <name evidence="1" type="ORF">CQW44_30470</name>
</gene>